<name>A0ABR4Q5V2_9CEST</name>
<feature type="compositionally biased region" description="Basic residues" evidence="1">
    <location>
        <begin position="75"/>
        <end position="90"/>
    </location>
</feature>
<evidence type="ECO:0000313" key="3">
    <source>
        <dbReference type="Proteomes" id="UP001651158"/>
    </source>
</evidence>
<comment type="caution">
    <text evidence="2">The sequence shown here is derived from an EMBL/GenBank/DDBJ whole genome shotgun (WGS) entry which is preliminary data.</text>
</comment>
<feature type="compositionally biased region" description="Basic and acidic residues" evidence="1">
    <location>
        <begin position="63"/>
        <end position="74"/>
    </location>
</feature>
<organism evidence="2 3">
    <name type="scientific">Taenia crassiceps</name>
    <dbReference type="NCBI Taxonomy" id="6207"/>
    <lineage>
        <taxon>Eukaryota</taxon>
        <taxon>Metazoa</taxon>
        <taxon>Spiralia</taxon>
        <taxon>Lophotrochozoa</taxon>
        <taxon>Platyhelminthes</taxon>
        <taxon>Cestoda</taxon>
        <taxon>Eucestoda</taxon>
        <taxon>Cyclophyllidea</taxon>
        <taxon>Taeniidae</taxon>
        <taxon>Taenia</taxon>
    </lineage>
</organism>
<keyword evidence="3" id="KW-1185">Reference proteome</keyword>
<dbReference type="Proteomes" id="UP001651158">
    <property type="component" value="Unassembled WGS sequence"/>
</dbReference>
<accession>A0ABR4Q5V2</accession>
<evidence type="ECO:0000256" key="1">
    <source>
        <dbReference type="SAM" id="MobiDB-lite"/>
    </source>
</evidence>
<feature type="region of interest" description="Disordered" evidence="1">
    <location>
        <begin position="58"/>
        <end position="107"/>
    </location>
</feature>
<sequence>MPQSVLDVLGRRLEDISRRPVVRHVPGRIGVANFGLRASYGGFNSYLLEKSNLNLTAPVNEGEQQRKSKDEVRRRFSTRRSSSNRKRKSHGGCSPAPAKKSNRKRSL</sequence>
<gene>
    <name evidence="2" type="ORF">TcWFU_010112</name>
</gene>
<proteinExistence type="predicted"/>
<reference evidence="2 3" key="1">
    <citation type="journal article" date="2022" name="Front. Cell. Infect. Microbiol.">
        <title>The Genomes of Two Strains of Taenia crassiceps the Animal Model for the Study of Human Cysticercosis.</title>
        <authorList>
            <person name="Bobes R.J."/>
            <person name="Estrada K."/>
            <person name="Rios-Valencia D.G."/>
            <person name="Calderon-Gallegos A."/>
            <person name="de la Torre P."/>
            <person name="Carrero J.C."/>
            <person name="Sanchez-Flores A."/>
            <person name="Laclette J.P."/>
        </authorList>
    </citation>
    <scope>NUCLEOTIDE SEQUENCE [LARGE SCALE GENOMIC DNA]</scope>
    <source>
        <strain evidence="2">WFUcys</strain>
    </source>
</reference>
<evidence type="ECO:0000313" key="2">
    <source>
        <dbReference type="EMBL" id="KAL5105048.1"/>
    </source>
</evidence>
<protein>
    <submittedName>
        <fullName evidence="2">Uncharacterized protein</fullName>
    </submittedName>
</protein>
<dbReference type="EMBL" id="JAKROA010000010">
    <property type="protein sequence ID" value="KAL5105048.1"/>
    <property type="molecule type" value="Genomic_DNA"/>
</dbReference>